<protein>
    <submittedName>
        <fullName evidence="1">Uncharacterized protein</fullName>
    </submittedName>
</protein>
<keyword evidence="2" id="KW-1185">Reference proteome</keyword>
<organism evidence="1 2">
    <name type="scientific">Liparis tanakae</name>
    <name type="common">Tanaka's snailfish</name>
    <dbReference type="NCBI Taxonomy" id="230148"/>
    <lineage>
        <taxon>Eukaryota</taxon>
        <taxon>Metazoa</taxon>
        <taxon>Chordata</taxon>
        <taxon>Craniata</taxon>
        <taxon>Vertebrata</taxon>
        <taxon>Euteleostomi</taxon>
        <taxon>Actinopterygii</taxon>
        <taxon>Neopterygii</taxon>
        <taxon>Teleostei</taxon>
        <taxon>Neoteleostei</taxon>
        <taxon>Acanthomorphata</taxon>
        <taxon>Eupercaria</taxon>
        <taxon>Perciformes</taxon>
        <taxon>Cottioidei</taxon>
        <taxon>Cottales</taxon>
        <taxon>Liparidae</taxon>
        <taxon>Liparis</taxon>
    </lineage>
</organism>
<sequence length="69" mass="7739">MRANQLRMTGSEMMAELIKQPGSTLGSQSSFELVGMDLMKLPVTEGGNQYTCVRVGYFTKWAEAYPQSW</sequence>
<reference evidence="1 2" key="1">
    <citation type="submission" date="2019-03" db="EMBL/GenBank/DDBJ databases">
        <title>First draft genome of Liparis tanakae, snailfish: a comprehensive survey of snailfish specific genes.</title>
        <authorList>
            <person name="Kim W."/>
            <person name="Song I."/>
            <person name="Jeong J.-H."/>
            <person name="Kim D."/>
            <person name="Kim S."/>
            <person name="Ryu S."/>
            <person name="Song J.Y."/>
            <person name="Lee S.K."/>
        </authorList>
    </citation>
    <scope>NUCLEOTIDE SEQUENCE [LARGE SCALE GENOMIC DNA]</scope>
    <source>
        <tissue evidence="1">Muscle</tissue>
    </source>
</reference>
<evidence type="ECO:0000313" key="2">
    <source>
        <dbReference type="Proteomes" id="UP000314294"/>
    </source>
</evidence>
<evidence type="ECO:0000313" key="1">
    <source>
        <dbReference type="EMBL" id="TNN67780.1"/>
    </source>
</evidence>
<comment type="caution">
    <text evidence="1">The sequence shown here is derived from an EMBL/GenBank/DDBJ whole genome shotgun (WGS) entry which is preliminary data.</text>
</comment>
<dbReference type="AlphaFoldDB" id="A0A4Z2HQ85"/>
<dbReference type="Proteomes" id="UP000314294">
    <property type="component" value="Unassembled WGS sequence"/>
</dbReference>
<gene>
    <name evidence="1" type="ORF">EYF80_021934</name>
</gene>
<accession>A0A4Z2HQ85</accession>
<name>A0A4Z2HQ85_9TELE</name>
<proteinExistence type="predicted"/>
<dbReference type="OrthoDB" id="413122at2759"/>
<dbReference type="EMBL" id="SRLO01000198">
    <property type="protein sequence ID" value="TNN67780.1"/>
    <property type="molecule type" value="Genomic_DNA"/>
</dbReference>